<proteinExistence type="predicted"/>
<keyword evidence="2" id="KW-1185">Reference proteome</keyword>
<organism evidence="1 2">
    <name type="scientific">Etheostoma spectabile</name>
    <name type="common">orangethroat darter</name>
    <dbReference type="NCBI Taxonomy" id="54343"/>
    <lineage>
        <taxon>Eukaryota</taxon>
        <taxon>Metazoa</taxon>
        <taxon>Chordata</taxon>
        <taxon>Craniata</taxon>
        <taxon>Vertebrata</taxon>
        <taxon>Euteleostomi</taxon>
        <taxon>Actinopterygii</taxon>
        <taxon>Neopterygii</taxon>
        <taxon>Teleostei</taxon>
        <taxon>Neoteleostei</taxon>
        <taxon>Acanthomorphata</taxon>
        <taxon>Eupercaria</taxon>
        <taxon>Perciformes</taxon>
        <taxon>Percoidei</taxon>
        <taxon>Percidae</taxon>
        <taxon>Etheostomatinae</taxon>
        <taxon>Etheostoma</taxon>
    </lineage>
</organism>
<evidence type="ECO:0000313" key="2">
    <source>
        <dbReference type="Proteomes" id="UP000327493"/>
    </source>
</evidence>
<evidence type="ECO:0000313" key="1">
    <source>
        <dbReference type="EMBL" id="KAA8578185.1"/>
    </source>
</evidence>
<name>A0A5J5CAE7_9PERO</name>
<gene>
    <name evidence="1" type="ORF">FQN60_002464</name>
</gene>
<comment type="caution">
    <text evidence="1">The sequence shown here is derived from an EMBL/GenBank/DDBJ whole genome shotgun (WGS) entry which is preliminary data.</text>
</comment>
<accession>A0A5J5CAE7</accession>
<protein>
    <submittedName>
        <fullName evidence="1">Uncharacterized protein</fullName>
    </submittedName>
</protein>
<dbReference type="AlphaFoldDB" id="A0A5J5CAE7"/>
<reference evidence="1 2" key="1">
    <citation type="submission" date="2019-08" db="EMBL/GenBank/DDBJ databases">
        <title>A chromosome-level genome assembly, high-density linkage maps, and genome scans reveal the genomic architecture of hybrid incompatibilities underlying speciation via character displacement in darters (Percidae: Etheostominae).</title>
        <authorList>
            <person name="Moran R.L."/>
            <person name="Catchen J.M."/>
            <person name="Fuller R.C."/>
        </authorList>
    </citation>
    <scope>NUCLEOTIDE SEQUENCE [LARGE SCALE GENOMIC DNA]</scope>
    <source>
        <strain evidence="1">EspeVRDwgs_2016</strain>
        <tissue evidence="1">Muscle</tissue>
    </source>
</reference>
<sequence length="93" mass="10356">MKEPIDLLIKRREEAGVLAENPSLGARPGVMSKICGCDCLQKYAEESGAENPELLRLPHSDNSWILVNKSWNTLQGSCGITSEFTTKHFKLPR</sequence>
<dbReference type="PANTHER" id="PTHR33480">
    <property type="entry name" value="SET DOMAIN-CONTAINING PROTEIN-RELATED"/>
    <property type="match status" value="1"/>
</dbReference>
<dbReference type="EMBL" id="VOFY01001017">
    <property type="protein sequence ID" value="KAA8578185.1"/>
    <property type="molecule type" value="Genomic_DNA"/>
</dbReference>
<dbReference type="Proteomes" id="UP000327493">
    <property type="component" value="Unassembled WGS sequence"/>
</dbReference>
<dbReference type="PANTHER" id="PTHR33480:SF5">
    <property type="entry name" value="SI:DKEY-51D8.9"/>
    <property type="match status" value="1"/>
</dbReference>